<keyword evidence="10" id="KW-0902">Two-component regulatory system</keyword>
<dbReference type="SUPFAM" id="SSF47384">
    <property type="entry name" value="Homodimeric domain of signal transducing histidine kinase"/>
    <property type="match status" value="1"/>
</dbReference>
<evidence type="ECO:0000256" key="5">
    <source>
        <dbReference type="ARBA" id="ARBA00022553"/>
    </source>
</evidence>
<dbReference type="RefSeq" id="WP_078497650.1">
    <property type="nucleotide sequence ID" value="NZ_MSZX01000002.1"/>
</dbReference>
<dbReference type="Pfam" id="PF00672">
    <property type="entry name" value="HAMP"/>
    <property type="match status" value="1"/>
</dbReference>
<keyword evidence="16" id="KW-1185">Reference proteome</keyword>
<evidence type="ECO:0000256" key="3">
    <source>
        <dbReference type="ARBA" id="ARBA00012438"/>
    </source>
</evidence>
<dbReference type="GO" id="GO:0005886">
    <property type="term" value="C:plasma membrane"/>
    <property type="evidence" value="ECO:0007669"/>
    <property type="project" value="UniProtKB-SubCell"/>
</dbReference>
<reference evidence="15 16" key="1">
    <citation type="submission" date="2017-01" db="EMBL/GenBank/DDBJ databases">
        <title>Genome analysis of Paenibacillus selenitrireducens ES3-24.</title>
        <authorList>
            <person name="Xu D."/>
            <person name="Yao R."/>
            <person name="Zheng S."/>
        </authorList>
    </citation>
    <scope>NUCLEOTIDE SEQUENCE [LARGE SCALE GENOMIC DNA]</scope>
    <source>
        <strain evidence="15 16">ES3-24</strain>
    </source>
</reference>
<dbReference type="PRINTS" id="PR00344">
    <property type="entry name" value="BCTRLSENSOR"/>
</dbReference>
<keyword evidence="5" id="KW-0597">Phosphoprotein</keyword>
<dbReference type="GO" id="GO:0030295">
    <property type="term" value="F:protein kinase activator activity"/>
    <property type="evidence" value="ECO:0007669"/>
    <property type="project" value="TreeGrafter"/>
</dbReference>
<gene>
    <name evidence="15" type="ORF">BVG16_06085</name>
</gene>
<evidence type="ECO:0000313" key="15">
    <source>
        <dbReference type="EMBL" id="OPA80302.1"/>
    </source>
</evidence>
<dbReference type="GO" id="GO:0007234">
    <property type="term" value="P:osmosensory signaling via phosphorelay pathway"/>
    <property type="evidence" value="ECO:0007669"/>
    <property type="project" value="TreeGrafter"/>
</dbReference>
<dbReference type="CDD" id="cd00075">
    <property type="entry name" value="HATPase"/>
    <property type="match status" value="1"/>
</dbReference>
<keyword evidence="8" id="KW-0418">Kinase</keyword>
<dbReference type="SMART" id="SM00388">
    <property type="entry name" value="HisKA"/>
    <property type="match status" value="1"/>
</dbReference>
<dbReference type="GO" id="GO:0000156">
    <property type="term" value="F:phosphorelay response regulator activity"/>
    <property type="evidence" value="ECO:0007669"/>
    <property type="project" value="TreeGrafter"/>
</dbReference>
<dbReference type="GO" id="GO:0005524">
    <property type="term" value="F:ATP binding"/>
    <property type="evidence" value="ECO:0007669"/>
    <property type="project" value="UniProtKB-KW"/>
</dbReference>
<evidence type="ECO:0000313" key="16">
    <source>
        <dbReference type="Proteomes" id="UP000190188"/>
    </source>
</evidence>
<keyword evidence="12" id="KW-1133">Transmembrane helix</keyword>
<evidence type="ECO:0000256" key="4">
    <source>
        <dbReference type="ARBA" id="ARBA00022475"/>
    </source>
</evidence>
<dbReference type="CDD" id="cd06225">
    <property type="entry name" value="HAMP"/>
    <property type="match status" value="1"/>
</dbReference>
<dbReference type="CDD" id="cd00082">
    <property type="entry name" value="HisKA"/>
    <property type="match status" value="1"/>
</dbReference>
<dbReference type="InterPro" id="IPR004358">
    <property type="entry name" value="Sig_transdc_His_kin-like_C"/>
</dbReference>
<dbReference type="PANTHER" id="PTHR42878">
    <property type="entry name" value="TWO-COMPONENT HISTIDINE KINASE"/>
    <property type="match status" value="1"/>
</dbReference>
<dbReference type="PROSITE" id="PS50885">
    <property type="entry name" value="HAMP"/>
    <property type="match status" value="1"/>
</dbReference>
<dbReference type="SUPFAM" id="SSF55874">
    <property type="entry name" value="ATPase domain of HSP90 chaperone/DNA topoisomerase II/histidine kinase"/>
    <property type="match status" value="1"/>
</dbReference>
<dbReference type="FunFam" id="1.10.287.130:FF:000001">
    <property type="entry name" value="Two-component sensor histidine kinase"/>
    <property type="match status" value="1"/>
</dbReference>
<evidence type="ECO:0000256" key="12">
    <source>
        <dbReference type="SAM" id="Phobius"/>
    </source>
</evidence>
<dbReference type="STRING" id="1324314.BVG16_06085"/>
<dbReference type="SUPFAM" id="SSF158472">
    <property type="entry name" value="HAMP domain-like"/>
    <property type="match status" value="1"/>
</dbReference>
<comment type="catalytic activity">
    <reaction evidence="1">
        <text>ATP + protein L-histidine = ADP + protein N-phospho-L-histidine.</text>
        <dbReference type="EC" id="2.7.13.3"/>
    </reaction>
</comment>
<dbReference type="EMBL" id="MSZX01000002">
    <property type="protein sequence ID" value="OPA80302.1"/>
    <property type="molecule type" value="Genomic_DNA"/>
</dbReference>
<comment type="caution">
    <text evidence="15">The sequence shown here is derived from an EMBL/GenBank/DDBJ whole genome shotgun (WGS) entry which is preliminary data.</text>
</comment>
<dbReference type="InterPro" id="IPR005467">
    <property type="entry name" value="His_kinase_dom"/>
</dbReference>
<evidence type="ECO:0000256" key="8">
    <source>
        <dbReference type="ARBA" id="ARBA00022777"/>
    </source>
</evidence>
<dbReference type="AlphaFoldDB" id="A0A1T2XKF1"/>
<comment type="subcellular location">
    <subcellularLocation>
        <location evidence="2">Cell membrane</location>
        <topology evidence="2">Multi-pass membrane protein</topology>
    </subcellularLocation>
</comment>
<dbReference type="InterPro" id="IPR036097">
    <property type="entry name" value="HisK_dim/P_sf"/>
</dbReference>
<keyword evidence="6" id="KW-0808">Transferase</keyword>
<evidence type="ECO:0000259" key="13">
    <source>
        <dbReference type="PROSITE" id="PS50109"/>
    </source>
</evidence>
<dbReference type="InterPro" id="IPR036890">
    <property type="entry name" value="HATPase_C_sf"/>
</dbReference>
<keyword evidence="4" id="KW-1003">Cell membrane</keyword>
<dbReference type="EC" id="2.7.13.3" evidence="3"/>
<dbReference type="PANTHER" id="PTHR42878:SF7">
    <property type="entry name" value="SENSOR HISTIDINE KINASE GLRK"/>
    <property type="match status" value="1"/>
</dbReference>
<dbReference type="Pfam" id="PF02518">
    <property type="entry name" value="HATPase_c"/>
    <property type="match status" value="1"/>
</dbReference>
<evidence type="ECO:0000256" key="11">
    <source>
        <dbReference type="ARBA" id="ARBA00023136"/>
    </source>
</evidence>
<name>A0A1T2XKF1_9BACL</name>
<feature type="domain" description="Histidine kinase" evidence="13">
    <location>
        <begin position="256"/>
        <end position="479"/>
    </location>
</feature>
<dbReference type="FunFam" id="3.30.565.10:FF:000006">
    <property type="entry name" value="Sensor histidine kinase WalK"/>
    <property type="match status" value="1"/>
</dbReference>
<dbReference type="PROSITE" id="PS50109">
    <property type="entry name" value="HIS_KIN"/>
    <property type="match status" value="1"/>
</dbReference>
<keyword evidence="11 12" id="KW-0472">Membrane</keyword>
<proteinExistence type="predicted"/>
<dbReference type="Gene3D" id="1.10.287.130">
    <property type="match status" value="1"/>
</dbReference>
<dbReference type="OrthoDB" id="9813151at2"/>
<evidence type="ECO:0000256" key="10">
    <source>
        <dbReference type="ARBA" id="ARBA00023012"/>
    </source>
</evidence>
<accession>A0A1T2XKF1</accession>
<dbReference type="SMART" id="SM00304">
    <property type="entry name" value="HAMP"/>
    <property type="match status" value="1"/>
</dbReference>
<dbReference type="Gene3D" id="3.30.565.10">
    <property type="entry name" value="Histidine kinase-like ATPase, C-terminal domain"/>
    <property type="match status" value="1"/>
</dbReference>
<dbReference type="Proteomes" id="UP000190188">
    <property type="component" value="Unassembled WGS sequence"/>
</dbReference>
<feature type="transmembrane region" description="Helical" evidence="12">
    <location>
        <begin position="12"/>
        <end position="38"/>
    </location>
</feature>
<organism evidence="15 16">
    <name type="scientific">Paenibacillus selenitireducens</name>
    <dbReference type="NCBI Taxonomy" id="1324314"/>
    <lineage>
        <taxon>Bacteria</taxon>
        <taxon>Bacillati</taxon>
        <taxon>Bacillota</taxon>
        <taxon>Bacilli</taxon>
        <taxon>Bacillales</taxon>
        <taxon>Paenibacillaceae</taxon>
        <taxon>Paenibacillus</taxon>
    </lineage>
</organism>
<dbReference type="SMART" id="SM00387">
    <property type="entry name" value="HATPase_c"/>
    <property type="match status" value="1"/>
</dbReference>
<dbReference type="InterPro" id="IPR003594">
    <property type="entry name" value="HATPase_dom"/>
</dbReference>
<dbReference type="Pfam" id="PF00512">
    <property type="entry name" value="HisKA"/>
    <property type="match status" value="1"/>
</dbReference>
<evidence type="ECO:0000256" key="6">
    <source>
        <dbReference type="ARBA" id="ARBA00022679"/>
    </source>
</evidence>
<evidence type="ECO:0000256" key="2">
    <source>
        <dbReference type="ARBA" id="ARBA00004651"/>
    </source>
</evidence>
<protein>
    <recommendedName>
        <fullName evidence="3">histidine kinase</fullName>
        <ecNumber evidence="3">2.7.13.3</ecNumber>
    </recommendedName>
</protein>
<evidence type="ECO:0000256" key="9">
    <source>
        <dbReference type="ARBA" id="ARBA00022840"/>
    </source>
</evidence>
<feature type="domain" description="HAMP" evidence="14">
    <location>
        <begin position="196"/>
        <end position="248"/>
    </location>
</feature>
<evidence type="ECO:0000256" key="7">
    <source>
        <dbReference type="ARBA" id="ARBA00022741"/>
    </source>
</evidence>
<evidence type="ECO:0000259" key="14">
    <source>
        <dbReference type="PROSITE" id="PS50885"/>
    </source>
</evidence>
<evidence type="ECO:0000256" key="1">
    <source>
        <dbReference type="ARBA" id="ARBA00000085"/>
    </source>
</evidence>
<feature type="transmembrane region" description="Helical" evidence="12">
    <location>
        <begin position="176"/>
        <end position="194"/>
    </location>
</feature>
<dbReference type="InterPro" id="IPR003660">
    <property type="entry name" value="HAMP_dom"/>
</dbReference>
<sequence length="492" mass="56251">MIKLPNMKFGIFAKILMTFVGFLIVSLLILAFVFNWFFRGDLMKSHRDQDLKQLDDIRRYIEQAYQEGWSTSSVKAGLRLVTPQEIRSLYLLDRRSGQILMQISNPKSPELRPTSELIQEVLRDTKLTNNRYMIENENGKANVVAGSVMLNGQPQWTVMLISKSFQADFSKSNSRMALALGITLIVCFLFTLILSRQLTRRVKQLTEATRAIAKGNFTPDIRVNSKDELGELARTVQQMGYDLESLDRMRKEFVANVSHDLRSPLTSMNGYIEAILDGTVPEKRMKHYLGIVQDLNGRLIRLVNDLLDMSKIDSGQLEMHFGPFNVTETIRQVLASMESQFVKHQVIFRVFPQEEKREEHEREEIYVYGDPDRIKQVLTNLIQNAIEFSPDGNSILVDLVESDGAVISVKDHGIGMEKEQLERIWERFYKADEARTRRNGTGIGLSIVKTIIERHGSDIQVDSVVGEGTKFTFTLPFAEDKGKTHLVQLDPE</sequence>
<keyword evidence="12" id="KW-0812">Transmembrane</keyword>
<keyword evidence="9" id="KW-0067">ATP-binding</keyword>
<keyword evidence="7" id="KW-0547">Nucleotide-binding</keyword>
<dbReference type="Gene3D" id="6.10.340.10">
    <property type="match status" value="1"/>
</dbReference>
<dbReference type="InterPro" id="IPR003661">
    <property type="entry name" value="HisK_dim/P_dom"/>
</dbReference>
<dbReference type="GO" id="GO:0000155">
    <property type="term" value="F:phosphorelay sensor kinase activity"/>
    <property type="evidence" value="ECO:0007669"/>
    <property type="project" value="InterPro"/>
</dbReference>
<dbReference type="InterPro" id="IPR050351">
    <property type="entry name" value="BphY/WalK/GraS-like"/>
</dbReference>